<evidence type="ECO:0008006" key="3">
    <source>
        <dbReference type="Google" id="ProtNLM"/>
    </source>
</evidence>
<evidence type="ECO:0000313" key="1">
    <source>
        <dbReference type="EMBL" id="TFC19465.1"/>
    </source>
</evidence>
<protein>
    <recommendedName>
        <fullName evidence="3">Tetratricopeptide repeat protein</fullName>
    </recommendedName>
</protein>
<evidence type="ECO:0000313" key="2">
    <source>
        <dbReference type="Proteomes" id="UP000297604"/>
    </source>
</evidence>
<dbReference type="RefSeq" id="WP_134561756.1">
    <property type="nucleotide sequence ID" value="NZ_SOFS01000024.1"/>
</dbReference>
<sequence length="413" mass="45204">MIRPASGSAGANQDFDAARIFMIDQGTHPDPCAQWSTTSLMTVVGKVARSRPFHDGQIQLKRSVHGTSALAYLAQRGLDPARLVRDGFGRQLQLTIDVSLALMVQSGETVDPVYREWLDLRTSVAGAAAEGDEFALSPAFQTRIRLWSRQASIPDLVDWISPNALEWGLLSDMAESLEPAMEEYSWFTDRFTNTFLSDWAEVSLEYEYRYVIEGWKPAHLPSELLLERQVSPEKVRAELARRFVHGRNSRDSDAIAVLTARALEAIESGNREIAATIFSSARTLDPSDAVLANNHAFCLIPDHPAEALSVLAEARRLGAATLVLEANVATAHLFLGDWLHTLRACDAAVEIGLTLGDEAWLWSIQEGEHNSAVKVDPAIHICSLALQAAAQGGDNASLELWLTRQALVSATAP</sequence>
<keyword evidence="2" id="KW-1185">Reference proteome</keyword>
<dbReference type="Proteomes" id="UP000297604">
    <property type="component" value="Unassembled WGS sequence"/>
</dbReference>
<dbReference type="EMBL" id="SOFS01000024">
    <property type="protein sequence ID" value="TFC19465.1"/>
    <property type="molecule type" value="Genomic_DNA"/>
</dbReference>
<dbReference type="InterPro" id="IPR011990">
    <property type="entry name" value="TPR-like_helical_dom_sf"/>
</dbReference>
<name>A0ABY2IMP4_9MICO</name>
<proteinExistence type="predicted"/>
<gene>
    <name evidence="1" type="ORF">E3O46_11910</name>
</gene>
<accession>A0ABY2IMP4</accession>
<reference evidence="1 2" key="1">
    <citation type="submission" date="2019-03" db="EMBL/GenBank/DDBJ databases">
        <title>Genomics of glacier-inhabiting Cryobacterium strains.</title>
        <authorList>
            <person name="Liu Q."/>
            <person name="Xin Y.-H."/>
        </authorList>
    </citation>
    <scope>NUCLEOTIDE SEQUENCE [LARGE SCALE GENOMIC DNA]</scope>
    <source>
        <strain evidence="1 2">MDB1-5</strain>
    </source>
</reference>
<organism evidence="1 2">
    <name type="scientific">Cryobacterium glucosi</name>
    <dbReference type="NCBI Taxonomy" id="1259175"/>
    <lineage>
        <taxon>Bacteria</taxon>
        <taxon>Bacillati</taxon>
        <taxon>Actinomycetota</taxon>
        <taxon>Actinomycetes</taxon>
        <taxon>Micrococcales</taxon>
        <taxon>Microbacteriaceae</taxon>
        <taxon>Cryobacterium</taxon>
    </lineage>
</organism>
<comment type="caution">
    <text evidence="1">The sequence shown here is derived from an EMBL/GenBank/DDBJ whole genome shotgun (WGS) entry which is preliminary data.</text>
</comment>
<dbReference type="SUPFAM" id="SSF48452">
    <property type="entry name" value="TPR-like"/>
    <property type="match status" value="1"/>
</dbReference>